<feature type="region of interest" description="Disordered" evidence="1">
    <location>
        <begin position="119"/>
        <end position="214"/>
    </location>
</feature>
<keyword evidence="2" id="KW-0472">Membrane</keyword>
<dbReference type="EMBL" id="JAINDJ010000004">
    <property type="protein sequence ID" value="KAG9450204.1"/>
    <property type="molecule type" value="Genomic_DNA"/>
</dbReference>
<protein>
    <submittedName>
        <fullName evidence="3">Uncharacterized protein</fullName>
    </submittedName>
</protein>
<accession>A0AAV7EP84</accession>
<reference evidence="3 4" key="1">
    <citation type="submission" date="2021-07" db="EMBL/GenBank/DDBJ databases">
        <title>The Aristolochia fimbriata genome: insights into angiosperm evolution, floral development and chemical biosynthesis.</title>
        <authorList>
            <person name="Jiao Y."/>
        </authorList>
    </citation>
    <scope>NUCLEOTIDE SEQUENCE [LARGE SCALE GENOMIC DNA]</scope>
    <source>
        <strain evidence="3">IBCAS-2021</strain>
        <tissue evidence="3">Leaf</tissue>
    </source>
</reference>
<dbReference type="AlphaFoldDB" id="A0AAV7EP84"/>
<evidence type="ECO:0000256" key="2">
    <source>
        <dbReference type="SAM" id="Phobius"/>
    </source>
</evidence>
<proteinExistence type="predicted"/>
<sequence>MLKLVLWGTLIMASSLLIVLGLLLVLLAELYCSLLRSSPDRKQADEEEQPPNLSGRERVATSLRLIGLISAPPLAAKGATQRPPEDNNMDDEVLEADVSNGNNVDHFVYISNPIYDQGAAGAGDEAGSEGTGTDGATTPFETPDSSPSRLEVARGGGKEVEEEGDDTDSLSPPIAPMKKLPPRAASLTLSATTDSNVASSSSSSFSPPSNSLSW</sequence>
<evidence type="ECO:0000256" key="1">
    <source>
        <dbReference type="SAM" id="MobiDB-lite"/>
    </source>
</evidence>
<dbReference type="Proteomes" id="UP000825729">
    <property type="component" value="Unassembled WGS sequence"/>
</dbReference>
<organism evidence="3 4">
    <name type="scientific">Aristolochia fimbriata</name>
    <name type="common">White veined hardy Dutchman's pipe vine</name>
    <dbReference type="NCBI Taxonomy" id="158543"/>
    <lineage>
        <taxon>Eukaryota</taxon>
        <taxon>Viridiplantae</taxon>
        <taxon>Streptophyta</taxon>
        <taxon>Embryophyta</taxon>
        <taxon>Tracheophyta</taxon>
        <taxon>Spermatophyta</taxon>
        <taxon>Magnoliopsida</taxon>
        <taxon>Magnoliidae</taxon>
        <taxon>Piperales</taxon>
        <taxon>Aristolochiaceae</taxon>
        <taxon>Aristolochia</taxon>
    </lineage>
</organism>
<keyword evidence="4" id="KW-1185">Reference proteome</keyword>
<evidence type="ECO:0000313" key="3">
    <source>
        <dbReference type="EMBL" id="KAG9450204.1"/>
    </source>
</evidence>
<keyword evidence="2" id="KW-0812">Transmembrane</keyword>
<keyword evidence="2" id="KW-1133">Transmembrane helix</keyword>
<feature type="transmembrane region" description="Helical" evidence="2">
    <location>
        <begin position="6"/>
        <end position="32"/>
    </location>
</feature>
<evidence type="ECO:0000313" key="4">
    <source>
        <dbReference type="Proteomes" id="UP000825729"/>
    </source>
</evidence>
<feature type="compositionally biased region" description="Low complexity" evidence="1">
    <location>
        <begin position="190"/>
        <end position="214"/>
    </location>
</feature>
<feature type="compositionally biased region" description="Polar residues" evidence="1">
    <location>
        <begin position="139"/>
        <end position="148"/>
    </location>
</feature>
<gene>
    <name evidence="3" type="ORF">H6P81_010169</name>
</gene>
<name>A0AAV7EP84_ARIFI</name>
<comment type="caution">
    <text evidence="3">The sequence shown here is derived from an EMBL/GenBank/DDBJ whole genome shotgun (WGS) entry which is preliminary data.</text>
</comment>